<evidence type="ECO:0000313" key="2">
    <source>
        <dbReference type="Proteomes" id="UP000617979"/>
    </source>
</evidence>
<gene>
    <name evidence="1" type="ORF">GCM10007416_20100</name>
</gene>
<dbReference type="Proteomes" id="UP000617979">
    <property type="component" value="Unassembled WGS sequence"/>
</dbReference>
<protein>
    <submittedName>
        <fullName evidence="1">Uncharacterized protein</fullName>
    </submittedName>
</protein>
<dbReference type="EMBL" id="BMEX01000005">
    <property type="protein sequence ID" value="GGA46898.1"/>
    <property type="molecule type" value="Genomic_DNA"/>
</dbReference>
<reference evidence="2" key="1">
    <citation type="journal article" date="2019" name="Int. J. Syst. Evol. Microbiol.">
        <title>The Global Catalogue of Microorganisms (GCM) 10K type strain sequencing project: providing services to taxonomists for standard genome sequencing and annotation.</title>
        <authorList>
            <consortium name="The Broad Institute Genomics Platform"/>
            <consortium name="The Broad Institute Genome Sequencing Center for Infectious Disease"/>
            <person name="Wu L."/>
            <person name="Ma J."/>
        </authorList>
    </citation>
    <scope>NUCLEOTIDE SEQUENCE [LARGE SCALE GENOMIC DNA]</scope>
    <source>
        <strain evidence="2">CGMCC 1.12404</strain>
    </source>
</reference>
<organism evidence="1 2">
    <name type="scientific">Kroppenstedtia guangzhouensis</name>
    <dbReference type="NCBI Taxonomy" id="1274356"/>
    <lineage>
        <taxon>Bacteria</taxon>
        <taxon>Bacillati</taxon>
        <taxon>Bacillota</taxon>
        <taxon>Bacilli</taxon>
        <taxon>Bacillales</taxon>
        <taxon>Thermoactinomycetaceae</taxon>
        <taxon>Kroppenstedtia</taxon>
    </lineage>
</organism>
<keyword evidence="2" id="KW-1185">Reference proteome</keyword>
<evidence type="ECO:0000313" key="1">
    <source>
        <dbReference type="EMBL" id="GGA46898.1"/>
    </source>
</evidence>
<comment type="caution">
    <text evidence="1">The sequence shown here is derived from an EMBL/GenBank/DDBJ whole genome shotgun (WGS) entry which is preliminary data.</text>
</comment>
<name>A0ABQ1GN44_9BACL</name>
<accession>A0ABQ1GN44</accession>
<proteinExistence type="predicted"/>
<sequence length="77" mass="8784">MGWENARAEEIGRLRVEIQSLKGLQNKAAELADAIDDHGFKDEVSSLHEMLVMFGALMRVNTADRRQKLKSLKEEEE</sequence>